<dbReference type="GO" id="GO:0005737">
    <property type="term" value="C:cytoplasm"/>
    <property type="evidence" value="ECO:0007669"/>
    <property type="project" value="UniProtKB-ARBA"/>
</dbReference>
<evidence type="ECO:0000256" key="1">
    <source>
        <dbReference type="ARBA" id="ARBA00001946"/>
    </source>
</evidence>
<evidence type="ECO:0000256" key="4">
    <source>
        <dbReference type="ARBA" id="ARBA00022723"/>
    </source>
</evidence>
<dbReference type="EMBL" id="MKGR01000006">
    <property type="protein sequence ID" value="OKP07710.1"/>
    <property type="molecule type" value="Genomic_DNA"/>
</dbReference>
<dbReference type="PROSITE" id="PS00444">
    <property type="entry name" value="POLYPRENYL_SYNTHASE_2"/>
    <property type="match status" value="1"/>
</dbReference>
<dbReference type="Pfam" id="PF00348">
    <property type="entry name" value="polyprenyl_synt"/>
    <property type="match status" value="1"/>
</dbReference>
<reference evidence="8 9" key="1">
    <citation type="submission" date="2016-09" db="EMBL/GenBank/DDBJ databases">
        <title>Xenorhabdus thuongxuanensis sp. nov. and Xenorhabdus eapokensis sp. nov., isolated from Steinernema species.</title>
        <authorList>
            <person name="Kaempfer P."/>
            <person name="Tobias N.J."/>
            <person name="Phan Ke L."/>
            <person name="Bode H.B."/>
            <person name="Glaeser S.P."/>
        </authorList>
    </citation>
    <scope>NUCLEOTIDE SEQUENCE [LARGE SCALE GENOMIC DNA]</scope>
    <source>
        <strain evidence="8 9">30TX1</strain>
    </source>
</reference>
<evidence type="ECO:0000313" key="8">
    <source>
        <dbReference type="EMBL" id="OKP07710.1"/>
    </source>
</evidence>
<organism evidence="8 9">
    <name type="scientific">Xenorhabdus thuongxuanensis</name>
    <dbReference type="NCBI Taxonomy" id="1873484"/>
    <lineage>
        <taxon>Bacteria</taxon>
        <taxon>Pseudomonadati</taxon>
        <taxon>Pseudomonadota</taxon>
        <taxon>Gammaproteobacteria</taxon>
        <taxon>Enterobacterales</taxon>
        <taxon>Morganellaceae</taxon>
        <taxon>Xenorhabdus</taxon>
    </lineage>
</organism>
<dbReference type="OrthoDB" id="9805316at2"/>
<dbReference type="InterPro" id="IPR053378">
    <property type="entry name" value="Prenyl_diphosphate_synthase"/>
</dbReference>
<dbReference type="RefSeq" id="WP_074019408.1">
    <property type="nucleotide sequence ID" value="NZ_CAWMWP010000087.1"/>
</dbReference>
<dbReference type="NCBIfam" id="NF045485">
    <property type="entry name" value="FPPsyn"/>
    <property type="match status" value="1"/>
</dbReference>
<evidence type="ECO:0000256" key="6">
    <source>
        <dbReference type="ARBA" id="ARBA00023229"/>
    </source>
</evidence>
<sequence length="310" mass="33952">MSEQYKAPLEEQSFEKRLRACQQHINDKLMAIFSSLPFLNSPLGTAMQYGAVLGGKRLRPFLVYSVGEMFGLSKKSLDAAAIAIECIHAYSLIHDDLPAMDNDDLRRGQPTCHIKFGESQAILAGDALQSLAFEILAKQDMPNVTLSDRLAMIAELASASGFAGMCGGQSLDLEAEGKQIDLASLEQIHRHKTGALIRSAVRLAAYSAGQRGREVLPLLEQYAQAIGLAFQVHDDILDIIGNTEVIGKRQGNDQQLGKNTYPALLGLEQAQQKARDLYEEALAALTELEKRSYDTTTLKELAGFIIERNS</sequence>
<dbReference type="GO" id="GO:0008654">
    <property type="term" value="P:phospholipid biosynthetic process"/>
    <property type="evidence" value="ECO:0007669"/>
    <property type="project" value="UniProtKB-ARBA"/>
</dbReference>
<comment type="cofactor">
    <cofactor evidence="1">
        <name>Mg(2+)</name>
        <dbReference type="ChEBI" id="CHEBI:18420"/>
    </cofactor>
</comment>
<keyword evidence="4" id="KW-0479">Metal-binding</keyword>
<comment type="caution">
    <text evidence="8">The sequence shown here is derived from an EMBL/GenBank/DDBJ whole genome shotgun (WGS) entry which is preliminary data.</text>
</comment>
<gene>
    <name evidence="8" type="ORF">Xentx_01101</name>
</gene>
<dbReference type="InterPro" id="IPR008949">
    <property type="entry name" value="Isoprenoid_synthase_dom_sf"/>
</dbReference>
<evidence type="ECO:0000313" key="9">
    <source>
        <dbReference type="Proteomes" id="UP000186277"/>
    </source>
</evidence>
<dbReference type="GO" id="GO:0004659">
    <property type="term" value="F:prenyltransferase activity"/>
    <property type="evidence" value="ECO:0007669"/>
    <property type="project" value="InterPro"/>
</dbReference>
<evidence type="ECO:0000256" key="7">
    <source>
        <dbReference type="RuleBase" id="RU004466"/>
    </source>
</evidence>
<evidence type="ECO:0000256" key="3">
    <source>
        <dbReference type="ARBA" id="ARBA00022679"/>
    </source>
</evidence>
<dbReference type="InterPro" id="IPR033749">
    <property type="entry name" value="Polyprenyl_synt_CS"/>
</dbReference>
<protein>
    <submittedName>
        <fullName evidence="8">Geranyltranstransferase</fullName>
    </submittedName>
</protein>
<keyword evidence="9" id="KW-1185">Reference proteome</keyword>
<dbReference type="PROSITE" id="PS00723">
    <property type="entry name" value="POLYPRENYL_SYNTHASE_1"/>
    <property type="match status" value="1"/>
</dbReference>
<proteinExistence type="inferred from homology"/>
<dbReference type="Gene3D" id="1.10.600.10">
    <property type="entry name" value="Farnesyl Diphosphate Synthase"/>
    <property type="match status" value="1"/>
</dbReference>
<dbReference type="SUPFAM" id="SSF48576">
    <property type="entry name" value="Terpenoid synthases"/>
    <property type="match status" value="1"/>
</dbReference>
<dbReference type="SFLD" id="SFLDG01017">
    <property type="entry name" value="Polyprenyl_Transferase_Like"/>
    <property type="match status" value="1"/>
</dbReference>
<dbReference type="PANTHER" id="PTHR43281">
    <property type="entry name" value="FARNESYL DIPHOSPHATE SYNTHASE"/>
    <property type="match status" value="1"/>
</dbReference>
<dbReference type="NCBIfam" id="NF007877">
    <property type="entry name" value="PRK10581.1"/>
    <property type="match status" value="1"/>
</dbReference>
<evidence type="ECO:0000256" key="2">
    <source>
        <dbReference type="ARBA" id="ARBA00006706"/>
    </source>
</evidence>
<dbReference type="GO" id="GO:0046872">
    <property type="term" value="F:metal ion binding"/>
    <property type="evidence" value="ECO:0007669"/>
    <property type="project" value="UniProtKB-KW"/>
</dbReference>
<accession>A0A1Q5U5G2</accession>
<dbReference type="GO" id="GO:0016114">
    <property type="term" value="P:terpenoid biosynthetic process"/>
    <property type="evidence" value="ECO:0007669"/>
    <property type="project" value="UniProtKB-ARBA"/>
</dbReference>
<dbReference type="PANTHER" id="PTHR43281:SF1">
    <property type="entry name" value="FARNESYL DIPHOSPHATE SYNTHASE"/>
    <property type="match status" value="1"/>
</dbReference>
<dbReference type="CDD" id="cd00685">
    <property type="entry name" value="Trans_IPPS_HT"/>
    <property type="match status" value="1"/>
</dbReference>
<dbReference type="AlphaFoldDB" id="A0A1Q5U5G2"/>
<dbReference type="InterPro" id="IPR000092">
    <property type="entry name" value="Polyprenyl_synt"/>
</dbReference>
<comment type="similarity">
    <text evidence="2 7">Belongs to the FPP/GGPP synthase family.</text>
</comment>
<dbReference type="FunFam" id="1.10.600.10:FF:000001">
    <property type="entry name" value="Geranylgeranyl diphosphate synthase"/>
    <property type="match status" value="1"/>
</dbReference>
<dbReference type="Proteomes" id="UP000186277">
    <property type="component" value="Unassembled WGS sequence"/>
</dbReference>
<keyword evidence="5" id="KW-0460">Magnesium</keyword>
<dbReference type="SFLD" id="SFLDS00005">
    <property type="entry name" value="Isoprenoid_Synthase_Type_I"/>
    <property type="match status" value="1"/>
</dbReference>
<evidence type="ECO:0000256" key="5">
    <source>
        <dbReference type="ARBA" id="ARBA00022842"/>
    </source>
</evidence>
<keyword evidence="6" id="KW-0414">Isoprene biosynthesis</keyword>
<name>A0A1Q5U5G2_9GAMM</name>
<keyword evidence="3 7" id="KW-0808">Transferase</keyword>